<dbReference type="RefSeq" id="WP_206846739.1">
    <property type="nucleotide sequence ID" value="NZ_CP065956.1"/>
</dbReference>
<feature type="transmembrane region" description="Helical" evidence="7">
    <location>
        <begin position="80"/>
        <end position="98"/>
    </location>
</feature>
<name>A0ABX7PUT7_9BACT</name>
<dbReference type="Gene3D" id="1.20.1250.20">
    <property type="entry name" value="MFS general substrate transporter like domains"/>
    <property type="match status" value="1"/>
</dbReference>
<keyword evidence="3" id="KW-1003">Cell membrane</keyword>
<feature type="transmembrane region" description="Helical" evidence="7">
    <location>
        <begin position="12"/>
        <end position="33"/>
    </location>
</feature>
<evidence type="ECO:0000256" key="1">
    <source>
        <dbReference type="ARBA" id="ARBA00004651"/>
    </source>
</evidence>
<comment type="subcellular location">
    <subcellularLocation>
        <location evidence="1">Cell membrane</location>
        <topology evidence="1">Multi-pass membrane protein</topology>
    </subcellularLocation>
</comment>
<keyword evidence="5 7" id="KW-1133">Transmembrane helix</keyword>
<feature type="transmembrane region" description="Helical" evidence="7">
    <location>
        <begin position="48"/>
        <end position="68"/>
    </location>
</feature>
<dbReference type="CDD" id="cd06173">
    <property type="entry name" value="MFS_MefA_like"/>
    <property type="match status" value="1"/>
</dbReference>
<dbReference type="PANTHER" id="PTHR23513:SF11">
    <property type="entry name" value="STAPHYLOFERRIN A TRANSPORTER"/>
    <property type="match status" value="1"/>
</dbReference>
<dbReference type="SUPFAM" id="SSF103473">
    <property type="entry name" value="MFS general substrate transporter"/>
    <property type="match status" value="1"/>
</dbReference>
<sequence>MKLFFQTGLFNYPSFTIAFWGQSVSFIGSWIYLVGLNWLAFQITRSPFGLGLVGFSSTLPSLFFSFFSGLTADKFPRLKIVVASQFANCLLSLLLGLLSSLKMVNLYELLILSMAMGIFSNIELPSRQALFLSFLPNTEIKRAIAINGLQFNLAKMIGPAAAAMIIPLYGLSSCFFINSLSYLVSILSFIMACSKNRKTEPSYSKTSLKKSFLSLISNPCISYPALLLGVITLCGWSYAILLPYICSHIYNKGSQGLSMLYSASGLGAVAATLIISFLPNMFSSLTLRQLSLIIFCSSLFLFSFFPPFLIALFLIALLGFGLSLFVSATTMILQERIPGESRGMAFGLSTFFFQGFFALGNLFMGTLAQFVGVRLSLLIGAISCAMAFIFLSTQPKP</sequence>
<dbReference type="PANTHER" id="PTHR23513">
    <property type="entry name" value="INTEGRAL MEMBRANE EFFLUX PROTEIN-RELATED"/>
    <property type="match status" value="1"/>
</dbReference>
<feature type="domain" description="Major facilitator superfamily (MFS) profile" evidence="8">
    <location>
        <begin position="14"/>
        <end position="397"/>
    </location>
</feature>
<evidence type="ECO:0000313" key="10">
    <source>
        <dbReference type="Proteomes" id="UP000663088"/>
    </source>
</evidence>
<keyword evidence="4 7" id="KW-0812">Transmembrane</keyword>
<evidence type="ECO:0000256" key="7">
    <source>
        <dbReference type="SAM" id="Phobius"/>
    </source>
</evidence>
<evidence type="ECO:0000256" key="6">
    <source>
        <dbReference type="ARBA" id="ARBA00023136"/>
    </source>
</evidence>
<feature type="transmembrane region" description="Helical" evidence="7">
    <location>
        <begin position="345"/>
        <end position="364"/>
    </location>
</feature>
<feature type="transmembrane region" description="Helical" evidence="7">
    <location>
        <begin position="215"/>
        <end position="239"/>
    </location>
</feature>
<proteinExistence type="predicted"/>
<evidence type="ECO:0000256" key="2">
    <source>
        <dbReference type="ARBA" id="ARBA00022448"/>
    </source>
</evidence>
<protein>
    <submittedName>
        <fullName evidence="9">MFS transporter</fullName>
    </submittedName>
</protein>
<dbReference type="Pfam" id="PF05977">
    <property type="entry name" value="MFS_3"/>
    <property type="match status" value="1"/>
</dbReference>
<evidence type="ECO:0000256" key="5">
    <source>
        <dbReference type="ARBA" id="ARBA00022989"/>
    </source>
</evidence>
<feature type="transmembrane region" description="Helical" evidence="7">
    <location>
        <begin position="175"/>
        <end position="194"/>
    </location>
</feature>
<gene>
    <name evidence="9" type="ORF">EM20IM_09655</name>
</gene>
<feature type="transmembrane region" description="Helical" evidence="7">
    <location>
        <begin position="285"/>
        <end position="305"/>
    </location>
</feature>
<keyword evidence="2" id="KW-0813">Transport</keyword>
<feature type="transmembrane region" description="Helical" evidence="7">
    <location>
        <begin position="259"/>
        <end position="278"/>
    </location>
</feature>
<keyword evidence="10" id="KW-1185">Reference proteome</keyword>
<evidence type="ECO:0000256" key="3">
    <source>
        <dbReference type="ARBA" id="ARBA00022475"/>
    </source>
</evidence>
<evidence type="ECO:0000259" key="8">
    <source>
        <dbReference type="PROSITE" id="PS50850"/>
    </source>
</evidence>
<dbReference type="PROSITE" id="PS50850">
    <property type="entry name" value="MFS"/>
    <property type="match status" value="1"/>
</dbReference>
<dbReference type="InterPro" id="IPR010290">
    <property type="entry name" value="TM_effector"/>
</dbReference>
<accession>A0ABX7PUT7</accession>
<feature type="transmembrane region" description="Helical" evidence="7">
    <location>
        <begin position="370"/>
        <end position="391"/>
    </location>
</feature>
<dbReference type="Proteomes" id="UP000663088">
    <property type="component" value="Chromosome"/>
</dbReference>
<keyword evidence="6 7" id="KW-0472">Membrane</keyword>
<organism evidence="9 10">
    <name type="scientific">Candidatus Methylacidiphilum infernorum</name>
    <dbReference type="NCBI Taxonomy" id="511746"/>
    <lineage>
        <taxon>Bacteria</taxon>
        <taxon>Pseudomonadati</taxon>
        <taxon>Verrucomicrobiota</taxon>
        <taxon>Methylacidiphilae</taxon>
        <taxon>Methylacidiphilales</taxon>
        <taxon>Methylacidiphilaceae</taxon>
        <taxon>Methylacidiphilum (ex Ratnadevi et al. 2023)</taxon>
    </lineage>
</organism>
<evidence type="ECO:0000313" key="9">
    <source>
        <dbReference type="EMBL" id="QSR86717.1"/>
    </source>
</evidence>
<dbReference type="InterPro" id="IPR036259">
    <property type="entry name" value="MFS_trans_sf"/>
</dbReference>
<dbReference type="InterPro" id="IPR020846">
    <property type="entry name" value="MFS_dom"/>
</dbReference>
<evidence type="ECO:0000256" key="4">
    <source>
        <dbReference type="ARBA" id="ARBA00022692"/>
    </source>
</evidence>
<feature type="transmembrane region" description="Helical" evidence="7">
    <location>
        <begin position="104"/>
        <end position="122"/>
    </location>
</feature>
<reference evidence="9 10" key="1">
    <citation type="submission" date="2020-12" db="EMBL/GenBank/DDBJ databases">
        <authorList>
            <person name="Awala S.I."/>
            <person name="Gwak J.-H."/>
            <person name="Kim S.-J."/>
            <person name="Rhee S.-K."/>
        </authorList>
    </citation>
    <scope>NUCLEOTIDE SEQUENCE [LARGE SCALE GENOMIC DNA]</scope>
    <source>
        <strain evidence="9 10">IT5</strain>
    </source>
</reference>
<dbReference type="EMBL" id="CP065956">
    <property type="protein sequence ID" value="QSR86717.1"/>
    <property type="molecule type" value="Genomic_DNA"/>
</dbReference>